<evidence type="ECO:0000256" key="6">
    <source>
        <dbReference type="PIRSR" id="PIRSR602129-50"/>
    </source>
</evidence>
<dbReference type="RefSeq" id="WP_106090351.1">
    <property type="nucleotide sequence ID" value="NZ_PVNL01000063.1"/>
</dbReference>
<name>A0A2S9YPB9_9BACT</name>
<keyword evidence="5 7" id="KW-0456">Lyase</keyword>
<dbReference type="PROSITE" id="PS00392">
    <property type="entry name" value="DDC_GAD_HDC_YDC"/>
    <property type="match status" value="1"/>
</dbReference>
<comment type="caution">
    <text evidence="8">The sequence shown here is derived from an EMBL/GenBank/DDBJ whole genome shotgun (WGS) entry which is preliminary data.</text>
</comment>
<dbReference type="GO" id="GO:0033983">
    <property type="term" value="F:diaminobutyrate decarboxylase activity"/>
    <property type="evidence" value="ECO:0007669"/>
    <property type="project" value="UniProtKB-EC"/>
</dbReference>
<evidence type="ECO:0000256" key="3">
    <source>
        <dbReference type="ARBA" id="ARBA00022793"/>
    </source>
</evidence>
<dbReference type="InterPro" id="IPR021115">
    <property type="entry name" value="Pyridoxal-P_BS"/>
</dbReference>
<dbReference type="PANTHER" id="PTHR45677:SF8">
    <property type="entry name" value="CYSTEINE SULFINIC ACID DECARBOXYLASE"/>
    <property type="match status" value="1"/>
</dbReference>
<comment type="similarity">
    <text evidence="2 7">Belongs to the group II decarboxylase family.</text>
</comment>
<keyword evidence="3" id="KW-0210">Decarboxylase</keyword>
<dbReference type="PANTHER" id="PTHR45677">
    <property type="entry name" value="GLUTAMATE DECARBOXYLASE-RELATED"/>
    <property type="match status" value="1"/>
</dbReference>
<organism evidence="8 9">
    <name type="scientific">Enhygromyxa salina</name>
    <dbReference type="NCBI Taxonomy" id="215803"/>
    <lineage>
        <taxon>Bacteria</taxon>
        <taxon>Pseudomonadati</taxon>
        <taxon>Myxococcota</taxon>
        <taxon>Polyangia</taxon>
        <taxon>Nannocystales</taxon>
        <taxon>Nannocystaceae</taxon>
        <taxon>Enhygromyxa</taxon>
    </lineage>
</organism>
<evidence type="ECO:0000313" key="8">
    <source>
        <dbReference type="EMBL" id="PRQ06928.1"/>
    </source>
</evidence>
<keyword evidence="4 6" id="KW-0663">Pyridoxal phosphate</keyword>
<dbReference type="SUPFAM" id="SSF53383">
    <property type="entry name" value="PLP-dependent transferases"/>
    <property type="match status" value="1"/>
</dbReference>
<dbReference type="InterPro" id="IPR015424">
    <property type="entry name" value="PyrdxlP-dep_Trfase"/>
</dbReference>
<dbReference type="AlphaFoldDB" id="A0A2S9YPB9"/>
<sequence>MPDPSYLAALEFLASVLPELAASEAEQAVRPPLPLERAEALVPPLGPEARPLAEVLESLRALALHTPLTTTPRFFNQLFGGRDPAATAADMITAHLNVSMYTYKAAGPLILVENELIEHMLELAGFTGGEATFTNGGSLSNLLAVSIARNEVRARLDERPDRHDVAGPIEYALYTSAEAHYSMPKAAKILGLGRAAVRVIAIDDQGRMIPEALGVALRADLDAGIHPALINATLGTTVMGAFDPLEPIADIAEAHGVWLHADGALGGSLLLSRGRRAQLFAGLDRCDSLTWDAHKLMGVPLTCSTLLLRARGLLDRHLGEDAHYLFQTDEDQLNPGLRSIQCGRRNDPLKLWAAWQHHGDDGYDARFAQLFDVRDHVVARIDAHPQLRMSHAPQSLNVCFEMDGVSSEQLCLELNRRGLAVVGYGRVNGRDTVRLVIMNPAQTRAVLDRFLDDLVAVGAELRVADSHS</sequence>
<feature type="modified residue" description="N6-(pyridoxal phosphate)lysine" evidence="6">
    <location>
        <position position="295"/>
    </location>
</feature>
<evidence type="ECO:0000256" key="7">
    <source>
        <dbReference type="RuleBase" id="RU000382"/>
    </source>
</evidence>
<dbReference type="GO" id="GO:0030170">
    <property type="term" value="F:pyridoxal phosphate binding"/>
    <property type="evidence" value="ECO:0007669"/>
    <property type="project" value="InterPro"/>
</dbReference>
<dbReference type="Pfam" id="PF00282">
    <property type="entry name" value="Pyridoxal_deC"/>
    <property type="match status" value="1"/>
</dbReference>
<accession>A0A2S9YPB9</accession>
<dbReference type="Gene3D" id="3.90.1150.170">
    <property type="match status" value="1"/>
</dbReference>
<evidence type="ECO:0000256" key="4">
    <source>
        <dbReference type="ARBA" id="ARBA00022898"/>
    </source>
</evidence>
<evidence type="ECO:0000256" key="2">
    <source>
        <dbReference type="ARBA" id="ARBA00009533"/>
    </source>
</evidence>
<reference evidence="8 9" key="1">
    <citation type="submission" date="2018-03" db="EMBL/GenBank/DDBJ databases">
        <title>Draft Genome Sequences of the Obligatory Marine Myxobacteria Enhygromyxa salina SWB007.</title>
        <authorList>
            <person name="Poehlein A."/>
            <person name="Moghaddam J.A."/>
            <person name="Harms H."/>
            <person name="Alanjari M."/>
            <person name="Koenig G.M."/>
            <person name="Daniel R."/>
            <person name="Schaeberle T.F."/>
        </authorList>
    </citation>
    <scope>NUCLEOTIDE SEQUENCE [LARGE SCALE GENOMIC DNA]</scope>
    <source>
        <strain evidence="8 9">SWB007</strain>
    </source>
</reference>
<proteinExistence type="inferred from homology"/>
<dbReference type="InterPro" id="IPR002129">
    <property type="entry name" value="PyrdxlP-dep_de-COase"/>
</dbReference>
<dbReference type="EC" id="4.1.1.86" evidence="8"/>
<gene>
    <name evidence="8" type="primary">ddc_2</name>
    <name evidence="8" type="ORF">ENSA7_33520</name>
</gene>
<dbReference type="InterPro" id="IPR015421">
    <property type="entry name" value="PyrdxlP-dep_Trfase_major"/>
</dbReference>
<dbReference type="EMBL" id="PVNL01000063">
    <property type="protein sequence ID" value="PRQ06928.1"/>
    <property type="molecule type" value="Genomic_DNA"/>
</dbReference>
<dbReference type="GO" id="GO:0005737">
    <property type="term" value="C:cytoplasm"/>
    <property type="evidence" value="ECO:0007669"/>
    <property type="project" value="TreeGrafter"/>
</dbReference>
<comment type="cofactor">
    <cofactor evidence="1 6 7">
        <name>pyridoxal 5'-phosphate</name>
        <dbReference type="ChEBI" id="CHEBI:597326"/>
    </cofactor>
</comment>
<dbReference type="Gene3D" id="3.40.640.10">
    <property type="entry name" value="Type I PLP-dependent aspartate aminotransferase-like (Major domain)"/>
    <property type="match status" value="1"/>
</dbReference>
<dbReference type="Proteomes" id="UP000238823">
    <property type="component" value="Unassembled WGS sequence"/>
</dbReference>
<evidence type="ECO:0000313" key="9">
    <source>
        <dbReference type="Proteomes" id="UP000238823"/>
    </source>
</evidence>
<dbReference type="GO" id="GO:0019752">
    <property type="term" value="P:carboxylic acid metabolic process"/>
    <property type="evidence" value="ECO:0007669"/>
    <property type="project" value="InterPro"/>
</dbReference>
<evidence type="ECO:0000256" key="5">
    <source>
        <dbReference type="ARBA" id="ARBA00023239"/>
    </source>
</evidence>
<protein>
    <submittedName>
        <fullName evidence="8">L-2,4-diaminobutyrate decarboxylase</fullName>
        <ecNumber evidence="8">4.1.1.86</ecNumber>
    </submittedName>
</protein>
<evidence type="ECO:0000256" key="1">
    <source>
        <dbReference type="ARBA" id="ARBA00001933"/>
    </source>
</evidence>
<dbReference type="OrthoDB" id="9803665at2"/>